<sequence length="313" mass="34701">MRTEYLEYLLEVARTKSISAAAKKLFIGQTTLSAIINSVENELNVKIFLRTHRGVGLTEHGERVIAIVEDMVAKNRQLQNLFSDTEPVRRNVALVAYPSACSALGLYLTSRLNKAKEEVTLSMREVVSTKVVSGVANGMANIGIGASAQHEFFNNQYTAHNNGFLFEPVYTDHFCLCVHHDSPLAEKVIVDISELGAEHLAVTDSHPASSVGGVLKYARRFSVFNNMEVIKKAVLAEQLVAILPRLSYFDDPLVESGALRLLELTGFETELSNFLVINQNVGLNTQEQGIVALIREFYDELEQRELGGYVPEQ</sequence>
<feature type="domain" description="HTH lysR-type" evidence="5">
    <location>
        <begin position="1"/>
        <end position="58"/>
    </location>
</feature>
<organism evidence="6 7">
    <name type="scientific">Candidatus Flavonifractor merdipullorum</name>
    <dbReference type="NCBI Taxonomy" id="2838590"/>
    <lineage>
        <taxon>Bacteria</taxon>
        <taxon>Bacillati</taxon>
        <taxon>Bacillota</taxon>
        <taxon>Clostridia</taxon>
        <taxon>Eubacteriales</taxon>
        <taxon>Oscillospiraceae</taxon>
        <taxon>Flavonifractor</taxon>
    </lineage>
</organism>
<reference evidence="6" key="1">
    <citation type="journal article" date="2021" name="PeerJ">
        <title>Extensive microbial diversity within the chicken gut microbiome revealed by metagenomics and culture.</title>
        <authorList>
            <person name="Gilroy R."/>
            <person name="Ravi A."/>
            <person name="Getino M."/>
            <person name="Pursley I."/>
            <person name="Horton D.L."/>
            <person name="Alikhan N.F."/>
            <person name="Baker D."/>
            <person name="Gharbi K."/>
            <person name="Hall N."/>
            <person name="Watson M."/>
            <person name="Adriaenssens E.M."/>
            <person name="Foster-Nyarko E."/>
            <person name="Jarju S."/>
            <person name="Secka A."/>
            <person name="Antonio M."/>
            <person name="Oren A."/>
            <person name="Chaudhuri R.R."/>
            <person name="La Ragione R."/>
            <person name="Hildebrand F."/>
            <person name="Pallen M.J."/>
        </authorList>
    </citation>
    <scope>NUCLEOTIDE SEQUENCE</scope>
    <source>
        <strain evidence="6">ChiGjej6B6-1540</strain>
    </source>
</reference>
<dbReference type="CDD" id="cd05466">
    <property type="entry name" value="PBP2_LTTR_substrate"/>
    <property type="match status" value="1"/>
</dbReference>
<keyword evidence="2" id="KW-0805">Transcription regulation</keyword>
<evidence type="ECO:0000313" key="7">
    <source>
        <dbReference type="Proteomes" id="UP000824192"/>
    </source>
</evidence>
<gene>
    <name evidence="6" type="ORF">H9868_07695</name>
</gene>
<dbReference type="GO" id="GO:0000976">
    <property type="term" value="F:transcription cis-regulatory region binding"/>
    <property type="evidence" value="ECO:0007669"/>
    <property type="project" value="TreeGrafter"/>
</dbReference>
<evidence type="ECO:0000256" key="4">
    <source>
        <dbReference type="ARBA" id="ARBA00023163"/>
    </source>
</evidence>
<dbReference type="SUPFAM" id="SSF53850">
    <property type="entry name" value="Periplasmic binding protein-like II"/>
    <property type="match status" value="1"/>
</dbReference>
<evidence type="ECO:0000259" key="5">
    <source>
        <dbReference type="PROSITE" id="PS50931"/>
    </source>
</evidence>
<dbReference type="SUPFAM" id="SSF46785">
    <property type="entry name" value="Winged helix' DNA-binding domain"/>
    <property type="match status" value="1"/>
</dbReference>
<dbReference type="EMBL" id="DXGA01000163">
    <property type="protein sequence ID" value="HIW94406.1"/>
    <property type="molecule type" value="Genomic_DNA"/>
</dbReference>
<dbReference type="Pfam" id="PF00126">
    <property type="entry name" value="HTH_1"/>
    <property type="match status" value="1"/>
</dbReference>
<dbReference type="Proteomes" id="UP000824192">
    <property type="component" value="Unassembled WGS sequence"/>
</dbReference>
<dbReference type="PANTHER" id="PTHR30126:SF40">
    <property type="entry name" value="HTH-TYPE TRANSCRIPTIONAL REGULATOR GLTR"/>
    <property type="match status" value="1"/>
</dbReference>
<dbReference type="InterPro" id="IPR000847">
    <property type="entry name" value="LysR_HTH_N"/>
</dbReference>
<accession>A0A9D1RX79</accession>
<dbReference type="Pfam" id="PF03466">
    <property type="entry name" value="LysR_substrate"/>
    <property type="match status" value="1"/>
</dbReference>
<dbReference type="InterPro" id="IPR005119">
    <property type="entry name" value="LysR_subst-bd"/>
</dbReference>
<evidence type="ECO:0000256" key="2">
    <source>
        <dbReference type="ARBA" id="ARBA00023015"/>
    </source>
</evidence>
<proteinExistence type="inferred from homology"/>
<dbReference type="InterPro" id="IPR036388">
    <property type="entry name" value="WH-like_DNA-bd_sf"/>
</dbReference>
<dbReference type="InterPro" id="IPR036390">
    <property type="entry name" value="WH_DNA-bd_sf"/>
</dbReference>
<evidence type="ECO:0000256" key="3">
    <source>
        <dbReference type="ARBA" id="ARBA00023125"/>
    </source>
</evidence>
<evidence type="ECO:0000313" key="6">
    <source>
        <dbReference type="EMBL" id="HIW94406.1"/>
    </source>
</evidence>
<dbReference type="GO" id="GO:0003700">
    <property type="term" value="F:DNA-binding transcription factor activity"/>
    <property type="evidence" value="ECO:0007669"/>
    <property type="project" value="InterPro"/>
</dbReference>
<dbReference type="AlphaFoldDB" id="A0A9D1RX79"/>
<dbReference type="PROSITE" id="PS50931">
    <property type="entry name" value="HTH_LYSR"/>
    <property type="match status" value="1"/>
</dbReference>
<protein>
    <submittedName>
        <fullName evidence="6">LysR family transcriptional regulator</fullName>
    </submittedName>
</protein>
<reference evidence="6" key="2">
    <citation type="submission" date="2021-04" db="EMBL/GenBank/DDBJ databases">
        <authorList>
            <person name="Gilroy R."/>
        </authorList>
    </citation>
    <scope>NUCLEOTIDE SEQUENCE</scope>
    <source>
        <strain evidence="6">ChiGjej6B6-1540</strain>
    </source>
</reference>
<comment type="caution">
    <text evidence="6">The sequence shown here is derived from an EMBL/GenBank/DDBJ whole genome shotgun (WGS) entry which is preliminary data.</text>
</comment>
<name>A0A9D1RX79_9FIRM</name>
<keyword evidence="3" id="KW-0238">DNA-binding</keyword>
<keyword evidence="4" id="KW-0804">Transcription</keyword>
<comment type="similarity">
    <text evidence="1">Belongs to the LysR transcriptional regulatory family.</text>
</comment>
<dbReference type="Gene3D" id="1.10.10.10">
    <property type="entry name" value="Winged helix-like DNA-binding domain superfamily/Winged helix DNA-binding domain"/>
    <property type="match status" value="1"/>
</dbReference>
<dbReference type="Gene3D" id="3.40.190.290">
    <property type="match status" value="1"/>
</dbReference>
<evidence type="ECO:0000256" key="1">
    <source>
        <dbReference type="ARBA" id="ARBA00009437"/>
    </source>
</evidence>
<dbReference type="PANTHER" id="PTHR30126">
    <property type="entry name" value="HTH-TYPE TRANSCRIPTIONAL REGULATOR"/>
    <property type="match status" value="1"/>
</dbReference>